<dbReference type="EMBL" id="MHKL01000021">
    <property type="protein sequence ID" value="OGY89320.1"/>
    <property type="molecule type" value="Genomic_DNA"/>
</dbReference>
<reference evidence="2 3" key="1">
    <citation type="journal article" date="2016" name="Nat. Commun.">
        <title>Thousands of microbial genomes shed light on interconnected biogeochemical processes in an aquifer system.</title>
        <authorList>
            <person name="Anantharaman K."/>
            <person name="Brown C.T."/>
            <person name="Hug L.A."/>
            <person name="Sharon I."/>
            <person name="Castelle C.J."/>
            <person name="Probst A.J."/>
            <person name="Thomas B.C."/>
            <person name="Singh A."/>
            <person name="Wilkins M.J."/>
            <person name="Karaoz U."/>
            <person name="Brodie E.L."/>
            <person name="Williams K.H."/>
            <person name="Hubbard S.S."/>
            <person name="Banfield J.F."/>
        </authorList>
    </citation>
    <scope>NUCLEOTIDE SEQUENCE [LARGE SCALE GENOMIC DNA]</scope>
</reference>
<evidence type="ECO:0000313" key="3">
    <source>
        <dbReference type="Proteomes" id="UP000178849"/>
    </source>
</evidence>
<evidence type="ECO:0000256" key="1">
    <source>
        <dbReference type="SAM" id="SignalP"/>
    </source>
</evidence>
<gene>
    <name evidence="2" type="ORF">A2927_00730</name>
</gene>
<sequence>MNNLIKKSFLISMVVMTAMWGLLGAVNVQANVAAAGDLVKSASSPAVYYLDSSNVKHPFHHEREYMTWYSDFSAIKTIPTDEMVSYTLGSTVVVRPGTRLVQYVEVLGDGTWNVSNTPEVYAASSSGTLQKVTDPATAVALYGSAWEKTIVPLPNYLSANYKTGTALTSSSTYPTGTLVKLASAAQVYYIDGTTKRPVTDAGMTANRFNMNYVVTASSLTAYTDGTSLTAKEDAIANPIAGAATTVTGTGLTVALAPDSPGAQVAPGAATNVPLLKFNLTASADGAVTVSQVNIKRAGVGDTNDFINLYLYDGATRLTNGKTLNSTTHIAQFTSLGLNIAAGTTKTVTLAGDVGTLGTAASAANSGNVHYFMVESGAITSSATVNGAFPVMGNVTSIGSSSSGDVTIAKNGSLSNPVIGQNDASLAQFQLTAGTGEDLEIRRITLYQSGSINNSYITDLKLWQGTTQLSSVSSITSKSLIVFDLSSSPYSLLKNTNKIFKVTGDISGSARNSDTTKIYLENDVDMYALGKSYGFGADVTATAFDGNDTSCTSQSTCEDSTYLVVQGGQVTLAMNGPQSGSLAKGTTNAVFMNFSITAGVNSELRKIRVELHEDDGAGSDLDKDSAPCSTDLIYNVKVVDTNNGESTGAVDCSSFTDLDSSDGVYYDFADYFSFTAGQTRNFAVKADLHTTLTANDYYVVLGRSGTTYAASVTDIYTISTTDGFKNLDNNQWITDIVPTTSTTGNEMTVAAAALGWALSSNATAVTVIQGTNNVNLGEFAFNASQGSPVTMSSLTLTGYIASTSPTGANSVATDNYKVDMGAAVYSYVNNIISNLRLYDVTADPNMTTNLNSTAEGLSSAAGTATFSNMSWVIPAGTTHVLRAVGDISNTAYANGVAGNKHVKVNIAAVADVSLQDSDGNSVTLTDDDLTTAWAIAQGNGAATDMASSYYITAAQAGTLNVTAESNPATANVVAGTNNVPMLRLKFQSTNEAFNVNKLRIYQSSNTTFNRAVTGITISYQNQAGTTVTLPQATVAGVADFNITSNPLYVPSGGSRIVTASFNIPAINQTYAAYTGDRLEATFDYDSNFEAKGAGNSSTNLTDTSNDVNVASNVMTVHGTLPTITADASSQSLTSGPVDLYKWQLTAAEGTDLTLKKVSFKLSMTDSVLASATLTLQNFTMLEGDSYAAAAAMTQGDSGVNSYQVYNGWGPTGTANSTGFNGGKLSAADGYTFWNQTIGSTTGSSSHNVIVVFNDDRLVTQGASKYYILRATANGVDSGASSNDAVGMYMYDGDTATTSYNYVVACNGIRNIGLASRYCLGDMYNANDTMAYMIWSDSTGSDGNNTHTDITGFASTSADWFNGYNVKTLSGQRNYY</sequence>
<keyword evidence="1" id="KW-0732">Signal</keyword>
<comment type="caution">
    <text evidence="2">The sequence shown here is derived from an EMBL/GenBank/DDBJ whole genome shotgun (WGS) entry which is preliminary data.</text>
</comment>
<name>A0A1G2BLW9_9BACT</name>
<accession>A0A1G2BLW9</accession>
<feature type="chain" id="PRO_5009582101" evidence="1">
    <location>
        <begin position="31"/>
        <end position="1374"/>
    </location>
</feature>
<dbReference type="Proteomes" id="UP000178849">
    <property type="component" value="Unassembled WGS sequence"/>
</dbReference>
<protein>
    <submittedName>
        <fullName evidence="2">Uncharacterized protein</fullName>
    </submittedName>
</protein>
<feature type="signal peptide" evidence="1">
    <location>
        <begin position="1"/>
        <end position="30"/>
    </location>
</feature>
<proteinExistence type="predicted"/>
<evidence type="ECO:0000313" key="2">
    <source>
        <dbReference type="EMBL" id="OGY89320.1"/>
    </source>
</evidence>
<organism evidence="2 3">
    <name type="scientific">Candidatus Komeilibacteria bacterium RIFCSPLOWO2_01_FULL_45_10</name>
    <dbReference type="NCBI Taxonomy" id="1798550"/>
    <lineage>
        <taxon>Bacteria</taxon>
        <taxon>Candidatus Komeiliibacteriota</taxon>
    </lineage>
</organism>